<name>A0A9Q1CT31_HOLLE</name>
<dbReference type="PANTHER" id="PTHR35555">
    <property type="entry name" value="ENDONUCLEASE-REVERSE TRANSCRIPTASE"/>
    <property type="match status" value="1"/>
</dbReference>
<dbReference type="Proteomes" id="UP001152320">
    <property type="component" value="Chromosome 10"/>
</dbReference>
<accession>A0A9Q1CT31</accession>
<gene>
    <name evidence="4" type="ORF">HOLleu_04266</name>
    <name evidence="3" type="ORF">HOLleu_21075</name>
</gene>
<evidence type="ECO:0000256" key="1">
    <source>
        <dbReference type="SAM" id="Coils"/>
    </source>
</evidence>
<dbReference type="Proteomes" id="UP001152320">
    <property type="component" value="Chromosome 1"/>
</dbReference>
<evidence type="ECO:0000313" key="5">
    <source>
        <dbReference type="Proteomes" id="UP001152320"/>
    </source>
</evidence>
<feature type="compositionally biased region" description="Basic residues" evidence="2">
    <location>
        <begin position="7"/>
        <end position="21"/>
    </location>
</feature>
<feature type="region of interest" description="Disordered" evidence="2">
    <location>
        <begin position="1"/>
        <end position="24"/>
    </location>
</feature>
<comment type="caution">
    <text evidence="4">The sequence shown here is derived from an EMBL/GenBank/DDBJ whole genome shotgun (WGS) entry which is preliminary data.</text>
</comment>
<keyword evidence="1" id="KW-0175">Coiled coil</keyword>
<feature type="coiled-coil region" evidence="1">
    <location>
        <begin position="78"/>
        <end position="126"/>
    </location>
</feature>
<protein>
    <submittedName>
        <fullName evidence="4">Uncharacterized protein</fullName>
    </submittedName>
</protein>
<dbReference type="AlphaFoldDB" id="A0A9Q1CT31"/>
<dbReference type="EMBL" id="JAIZAY010000001">
    <property type="protein sequence ID" value="KAJ8050891.1"/>
    <property type="molecule type" value="Genomic_DNA"/>
</dbReference>
<evidence type="ECO:0000256" key="2">
    <source>
        <dbReference type="SAM" id="MobiDB-lite"/>
    </source>
</evidence>
<evidence type="ECO:0000313" key="3">
    <source>
        <dbReference type="EMBL" id="KAJ8034298.1"/>
    </source>
</evidence>
<keyword evidence="5" id="KW-1185">Reference proteome</keyword>
<organism evidence="4 5">
    <name type="scientific">Holothuria leucospilota</name>
    <name type="common">Black long sea cucumber</name>
    <name type="synonym">Mertensiothuria leucospilota</name>
    <dbReference type="NCBI Taxonomy" id="206669"/>
    <lineage>
        <taxon>Eukaryota</taxon>
        <taxon>Metazoa</taxon>
        <taxon>Echinodermata</taxon>
        <taxon>Eleutherozoa</taxon>
        <taxon>Echinozoa</taxon>
        <taxon>Holothuroidea</taxon>
        <taxon>Aspidochirotacea</taxon>
        <taxon>Aspidochirotida</taxon>
        <taxon>Holothuriidae</taxon>
        <taxon>Holothuria</taxon>
    </lineage>
</organism>
<sequence>MSDSGAKRGRGRPPGSFKKKKDALDNAQQKLTSLTRSLPNVATAYTEEDSDVESFSEALTENLDSAIERIFTELNKIRNEFKKAIDRHTKEIESLKLENTELKDMYETLQLKIVDLETSRDKQAEEINKNERFSRRNNLRIVGIKYANDENCLDIAREVFRKAGVADCRIERAHRDGRAVNGRDRHILVKLSFYQDKVTVLRNKRHALQNESYYVVEDLTKVDLAEKRKWSKKAAELYQQGTRLHFSAGRWRSSNGKPHIFTV</sequence>
<reference evidence="4" key="1">
    <citation type="submission" date="2021-10" db="EMBL/GenBank/DDBJ databases">
        <title>Tropical sea cucumber genome reveals ecological adaptation and Cuvierian tubules defense mechanism.</title>
        <authorList>
            <person name="Chen T."/>
        </authorList>
    </citation>
    <scope>NUCLEOTIDE SEQUENCE</scope>
    <source>
        <strain evidence="4">Nanhai2018</strain>
        <tissue evidence="4">Muscle</tissue>
    </source>
</reference>
<proteinExistence type="predicted"/>
<dbReference type="EMBL" id="JAIZAY010000010">
    <property type="protein sequence ID" value="KAJ8034298.1"/>
    <property type="molecule type" value="Genomic_DNA"/>
</dbReference>
<dbReference type="PANTHER" id="PTHR35555:SF3">
    <property type="entry name" value="ENDONUCLEASE-REVERSE TRANSCRIPTASE"/>
    <property type="match status" value="1"/>
</dbReference>
<dbReference type="Gene3D" id="3.30.70.1820">
    <property type="entry name" value="L1 transposable element, RRM domain"/>
    <property type="match status" value="1"/>
</dbReference>
<evidence type="ECO:0000313" key="4">
    <source>
        <dbReference type="EMBL" id="KAJ8050891.1"/>
    </source>
</evidence>